<dbReference type="EMBL" id="CAXAMN010005669">
    <property type="protein sequence ID" value="CAK9014916.1"/>
    <property type="molecule type" value="Genomic_DNA"/>
</dbReference>
<dbReference type="Proteomes" id="UP001642484">
    <property type="component" value="Unassembled WGS sequence"/>
</dbReference>
<proteinExistence type="predicted"/>
<evidence type="ECO:0000313" key="2">
    <source>
        <dbReference type="Proteomes" id="UP001642484"/>
    </source>
</evidence>
<gene>
    <name evidence="1" type="ORF">CCMP2556_LOCUS11900</name>
</gene>
<organism evidence="1 2">
    <name type="scientific">Durusdinium trenchii</name>
    <dbReference type="NCBI Taxonomy" id="1381693"/>
    <lineage>
        <taxon>Eukaryota</taxon>
        <taxon>Sar</taxon>
        <taxon>Alveolata</taxon>
        <taxon>Dinophyceae</taxon>
        <taxon>Suessiales</taxon>
        <taxon>Symbiodiniaceae</taxon>
        <taxon>Durusdinium</taxon>
    </lineage>
</organism>
<reference evidence="1 2" key="1">
    <citation type="submission" date="2024-02" db="EMBL/GenBank/DDBJ databases">
        <authorList>
            <person name="Chen Y."/>
            <person name="Shah S."/>
            <person name="Dougan E. K."/>
            <person name="Thang M."/>
            <person name="Chan C."/>
        </authorList>
    </citation>
    <scope>NUCLEOTIDE SEQUENCE [LARGE SCALE GENOMIC DNA]</scope>
</reference>
<keyword evidence="2" id="KW-1185">Reference proteome</keyword>
<comment type="caution">
    <text evidence="1">The sequence shown here is derived from an EMBL/GenBank/DDBJ whole genome shotgun (WGS) entry which is preliminary data.</text>
</comment>
<protein>
    <submittedName>
        <fullName evidence="1">Uncharacterized protein</fullName>
    </submittedName>
</protein>
<name>A0ABP0JKW8_9DINO</name>
<evidence type="ECO:0000313" key="1">
    <source>
        <dbReference type="EMBL" id="CAK9014916.1"/>
    </source>
</evidence>
<accession>A0ABP0JKW8</accession>
<sequence length="173" mass="18623">MHGRWILELETDNEAYSCLAGLGILRSPDLQGFGTDDVCQEENSAAADEMEVIAFQELPVALSSTLRFASFHPFGASCARECEVAMGGLQRSIEVPVPTQSTSLKCPTKHRAGSWVLLKVPVLKFQTSKVLSNLASHRGLHLVSTDRRSTVERQCTGAMLSGSGLHPSIPGDA</sequence>